<keyword evidence="5" id="KW-0143">Chaperone</keyword>
<dbReference type="Proteomes" id="UP000653472">
    <property type="component" value="Unassembled WGS sequence"/>
</dbReference>
<dbReference type="NCBIfam" id="TIGR00208">
    <property type="entry name" value="fliS"/>
    <property type="match status" value="1"/>
</dbReference>
<evidence type="ECO:0000256" key="3">
    <source>
        <dbReference type="ARBA" id="ARBA00022490"/>
    </source>
</evidence>
<reference evidence="7" key="1">
    <citation type="submission" date="2020-03" db="EMBL/GenBank/DDBJ databases">
        <title>Solimonas marina sp. nov., isolated from deep seawater of the Pacific Ocean.</title>
        <authorList>
            <person name="Liu X."/>
            <person name="Lai Q."/>
            <person name="Sun F."/>
            <person name="Gai Y."/>
            <person name="Li G."/>
            <person name="Shao Z."/>
        </authorList>
    </citation>
    <scope>NUCLEOTIDE SEQUENCE</scope>
    <source>
        <strain evidence="7">C16B3</strain>
    </source>
</reference>
<dbReference type="SUPFAM" id="SSF101116">
    <property type="entry name" value="Flagellar export chaperone FliS"/>
    <property type="match status" value="1"/>
</dbReference>
<gene>
    <name evidence="7" type="primary">fliS</name>
    <name evidence="7" type="ORF">G7Y82_17370</name>
</gene>
<evidence type="ECO:0000256" key="5">
    <source>
        <dbReference type="ARBA" id="ARBA00023186"/>
    </source>
</evidence>
<dbReference type="InterPro" id="IPR003713">
    <property type="entry name" value="FliS"/>
</dbReference>
<sequence>MTKARAQAHDCLRSPAVSYAAVRQYQSASNSVLFDDTSPHQLTAKLFDGALSRLATARGAMACGETPSKLRAMSGALAIIEHLRACLDMQAGGAISRNLDALYDYMLRRLVHANATNDAAAVDEVAGLLRPLADAWERIGTSR</sequence>
<keyword evidence="8" id="KW-1185">Reference proteome</keyword>
<keyword evidence="4 6" id="KW-1005">Bacterial flagellum biogenesis</keyword>
<protein>
    <recommendedName>
        <fullName evidence="6">Flagellar secretion chaperone FliS</fullName>
    </recommendedName>
</protein>
<evidence type="ECO:0000256" key="1">
    <source>
        <dbReference type="ARBA" id="ARBA00004514"/>
    </source>
</evidence>
<organism evidence="7 8">
    <name type="scientific">Solimonas marina</name>
    <dbReference type="NCBI Taxonomy" id="2714601"/>
    <lineage>
        <taxon>Bacteria</taxon>
        <taxon>Pseudomonadati</taxon>
        <taxon>Pseudomonadota</taxon>
        <taxon>Gammaproteobacteria</taxon>
        <taxon>Nevskiales</taxon>
        <taxon>Nevskiaceae</taxon>
        <taxon>Solimonas</taxon>
    </lineage>
</organism>
<comment type="subcellular location">
    <subcellularLocation>
        <location evidence="1 6">Cytoplasm</location>
        <location evidence="1 6">Cytosol</location>
    </subcellularLocation>
</comment>
<dbReference type="InterPro" id="IPR036584">
    <property type="entry name" value="FliS_sf"/>
</dbReference>
<keyword evidence="3 6" id="KW-0963">Cytoplasm</keyword>
<dbReference type="Gene3D" id="1.20.120.340">
    <property type="entry name" value="Flagellar protein FliS"/>
    <property type="match status" value="1"/>
</dbReference>
<proteinExistence type="inferred from homology"/>
<accession>A0A969WDI4</accession>
<dbReference type="GO" id="GO:0071973">
    <property type="term" value="P:bacterial-type flagellum-dependent cell motility"/>
    <property type="evidence" value="ECO:0007669"/>
    <property type="project" value="TreeGrafter"/>
</dbReference>
<dbReference type="CDD" id="cd16098">
    <property type="entry name" value="FliS"/>
    <property type="match status" value="1"/>
</dbReference>
<dbReference type="PIRSF" id="PIRSF039090">
    <property type="entry name" value="Flis"/>
    <property type="match status" value="1"/>
</dbReference>
<comment type="caution">
    <text evidence="7">The sequence shown here is derived from an EMBL/GenBank/DDBJ whole genome shotgun (WGS) entry which is preliminary data.</text>
</comment>
<evidence type="ECO:0000256" key="4">
    <source>
        <dbReference type="ARBA" id="ARBA00022795"/>
    </source>
</evidence>
<keyword evidence="7" id="KW-0966">Cell projection</keyword>
<keyword evidence="7" id="KW-0969">Cilium</keyword>
<evidence type="ECO:0000313" key="8">
    <source>
        <dbReference type="Proteomes" id="UP000653472"/>
    </source>
</evidence>
<dbReference type="Pfam" id="PF02561">
    <property type="entry name" value="FliS"/>
    <property type="match status" value="1"/>
</dbReference>
<name>A0A969WDI4_9GAMM</name>
<comment type="similarity">
    <text evidence="2 6">Belongs to the FliS family.</text>
</comment>
<dbReference type="GO" id="GO:0044780">
    <property type="term" value="P:bacterial-type flagellum assembly"/>
    <property type="evidence" value="ECO:0007669"/>
    <property type="project" value="InterPro"/>
</dbReference>
<dbReference type="EMBL" id="JAAVXB010000011">
    <property type="protein sequence ID" value="NKF24085.1"/>
    <property type="molecule type" value="Genomic_DNA"/>
</dbReference>
<dbReference type="GO" id="GO:0005829">
    <property type="term" value="C:cytosol"/>
    <property type="evidence" value="ECO:0007669"/>
    <property type="project" value="UniProtKB-SubCell"/>
</dbReference>
<keyword evidence="7" id="KW-0282">Flagellum</keyword>
<evidence type="ECO:0000313" key="7">
    <source>
        <dbReference type="EMBL" id="NKF24085.1"/>
    </source>
</evidence>
<evidence type="ECO:0000256" key="6">
    <source>
        <dbReference type="PIRNR" id="PIRNR039090"/>
    </source>
</evidence>
<dbReference type="PANTHER" id="PTHR34773:SF1">
    <property type="entry name" value="FLAGELLAR SECRETION CHAPERONE FLIS"/>
    <property type="match status" value="1"/>
</dbReference>
<evidence type="ECO:0000256" key="2">
    <source>
        <dbReference type="ARBA" id="ARBA00008787"/>
    </source>
</evidence>
<dbReference type="PANTHER" id="PTHR34773">
    <property type="entry name" value="FLAGELLAR SECRETION CHAPERONE FLIS"/>
    <property type="match status" value="1"/>
</dbReference>
<dbReference type="AlphaFoldDB" id="A0A969WDI4"/>